<reference evidence="10" key="2">
    <citation type="journal article" date="2016" name="Int. J. Syst. Evol. Microbiol.">
        <title>Caldimicrobium thiodismutans sp. nov., a sulfur-disproportionating bacterium isolated from a hot spring.</title>
        <authorList>
            <person name="Kojima H."/>
            <person name="Umezawa K."/>
            <person name="Fukui M."/>
        </authorList>
    </citation>
    <scope>NUCLEOTIDE SEQUENCE [LARGE SCALE GENOMIC DNA]</scope>
    <source>
        <strain evidence="10">TF1</strain>
    </source>
</reference>
<dbReference type="SUPFAM" id="SSF55021">
    <property type="entry name" value="ACT-like"/>
    <property type="match status" value="1"/>
</dbReference>
<keyword evidence="6" id="KW-0408">Iron</keyword>
<dbReference type="Proteomes" id="UP000068196">
    <property type="component" value="Chromosome"/>
</dbReference>
<dbReference type="Gene3D" id="3.30.70.260">
    <property type="match status" value="1"/>
</dbReference>
<keyword evidence="5" id="KW-0249">Electron transport</keyword>
<feature type="domain" description="4Fe-4S ferredoxin-type" evidence="8">
    <location>
        <begin position="108"/>
        <end position="137"/>
    </location>
</feature>
<evidence type="ECO:0000256" key="5">
    <source>
        <dbReference type="ARBA" id="ARBA00022982"/>
    </source>
</evidence>
<dbReference type="Gene3D" id="3.30.70.20">
    <property type="match status" value="2"/>
</dbReference>
<evidence type="ECO:0000256" key="7">
    <source>
        <dbReference type="ARBA" id="ARBA00023014"/>
    </source>
</evidence>
<keyword evidence="2" id="KW-0004">4Fe-4S</keyword>
<dbReference type="GO" id="GO:0051539">
    <property type="term" value="F:4 iron, 4 sulfur cluster binding"/>
    <property type="evidence" value="ECO:0007669"/>
    <property type="project" value="UniProtKB-KW"/>
</dbReference>
<keyword evidence="4" id="KW-0677">Repeat</keyword>
<dbReference type="PANTHER" id="PTHR43687:SF6">
    <property type="entry name" value="L-ASPARTATE SEMIALDEHYDE SULFURTRANSFERASE IRON-SULFUR SUBUNIT"/>
    <property type="match status" value="1"/>
</dbReference>
<dbReference type="InterPro" id="IPR050572">
    <property type="entry name" value="Fe-S_Ferredoxin"/>
</dbReference>
<organism evidence="9 10">
    <name type="scientific">Caldimicrobium thiodismutans</name>
    <dbReference type="NCBI Taxonomy" id="1653476"/>
    <lineage>
        <taxon>Bacteria</taxon>
        <taxon>Pseudomonadati</taxon>
        <taxon>Thermodesulfobacteriota</taxon>
        <taxon>Thermodesulfobacteria</taxon>
        <taxon>Thermodesulfobacteriales</taxon>
        <taxon>Thermodesulfobacteriaceae</taxon>
        <taxon>Caldimicrobium</taxon>
    </lineage>
</organism>
<evidence type="ECO:0000259" key="8">
    <source>
        <dbReference type="PROSITE" id="PS51379"/>
    </source>
</evidence>
<dbReference type="RefSeq" id="WP_068513647.1">
    <property type="nucleotide sequence ID" value="NZ_AP014945.1"/>
</dbReference>
<dbReference type="InterPro" id="IPR017900">
    <property type="entry name" value="4Fe4S_Fe_S_CS"/>
</dbReference>
<evidence type="ECO:0000256" key="3">
    <source>
        <dbReference type="ARBA" id="ARBA00022723"/>
    </source>
</evidence>
<dbReference type="PATRIC" id="fig|1653476.3.peg.828"/>
<dbReference type="AlphaFoldDB" id="A0A0U5BWZ1"/>
<evidence type="ECO:0000256" key="6">
    <source>
        <dbReference type="ARBA" id="ARBA00023004"/>
    </source>
</evidence>
<dbReference type="Pfam" id="PF12838">
    <property type="entry name" value="Fer4_7"/>
    <property type="match status" value="1"/>
</dbReference>
<evidence type="ECO:0000256" key="1">
    <source>
        <dbReference type="ARBA" id="ARBA00022448"/>
    </source>
</evidence>
<keyword evidence="3" id="KW-0479">Metal-binding</keyword>
<dbReference type="GO" id="GO:0046872">
    <property type="term" value="F:metal ion binding"/>
    <property type="evidence" value="ECO:0007669"/>
    <property type="project" value="UniProtKB-KW"/>
</dbReference>
<dbReference type="InterPro" id="IPR017896">
    <property type="entry name" value="4Fe4S_Fe-S-bd"/>
</dbReference>
<dbReference type="PANTHER" id="PTHR43687">
    <property type="entry name" value="ADENYLYLSULFATE REDUCTASE, BETA SUBUNIT"/>
    <property type="match status" value="1"/>
</dbReference>
<evidence type="ECO:0000313" key="9">
    <source>
        <dbReference type="EMBL" id="BAU23189.1"/>
    </source>
</evidence>
<keyword evidence="10" id="KW-1185">Reference proteome</keyword>
<dbReference type="Pfam" id="PF09383">
    <property type="entry name" value="NIL"/>
    <property type="match status" value="1"/>
</dbReference>
<dbReference type="InterPro" id="IPR045865">
    <property type="entry name" value="ACT-like_dom_sf"/>
</dbReference>
<evidence type="ECO:0000313" key="10">
    <source>
        <dbReference type="Proteomes" id="UP000068196"/>
    </source>
</evidence>
<evidence type="ECO:0000256" key="2">
    <source>
        <dbReference type="ARBA" id="ARBA00022485"/>
    </source>
</evidence>
<gene>
    <name evidence="9" type="ORF">THC_0798</name>
</gene>
<sequence>MLKKGLFLRFSPEIVEKPIVYRLVKDFNLAFNILKATITPGKEGIMIMELIGDNKEALERGLQFLKEMGVEVSSLGQQVMKNEEVCIHCGACTAVCPTGALYVDRKTFKVVYDPEKCTACGFCVSACITKAMEVYIQSEAA</sequence>
<proteinExistence type="predicted"/>
<dbReference type="KEGG" id="cthi:THC_0798"/>
<keyword evidence="7" id="KW-0411">Iron-sulfur</keyword>
<feature type="domain" description="4Fe-4S ferredoxin-type" evidence="8">
    <location>
        <begin position="77"/>
        <end position="106"/>
    </location>
</feature>
<reference evidence="9 10" key="1">
    <citation type="journal article" date="2016" name="Int. J. Syst. Evol. Microbiol.">
        <title>Caldimicrobium thiodismutans sp. nov., a sulfur-disproportionating bacterium isolated from a hot spring, and emended description of the genus Caldimicrobium.</title>
        <authorList>
            <person name="Kojima H."/>
            <person name="Umezawa K."/>
            <person name="Fukui M."/>
        </authorList>
    </citation>
    <scope>NUCLEOTIDE SEQUENCE [LARGE SCALE GENOMIC DNA]</scope>
    <source>
        <strain evidence="9 10">TF1</strain>
    </source>
</reference>
<dbReference type="SUPFAM" id="SSF54862">
    <property type="entry name" value="4Fe-4S ferredoxins"/>
    <property type="match status" value="1"/>
</dbReference>
<accession>A0A0U5BWZ1</accession>
<dbReference type="PROSITE" id="PS00198">
    <property type="entry name" value="4FE4S_FER_1"/>
    <property type="match status" value="1"/>
</dbReference>
<dbReference type="InterPro" id="IPR018449">
    <property type="entry name" value="NIL_domain"/>
</dbReference>
<dbReference type="SMART" id="SM00930">
    <property type="entry name" value="NIL"/>
    <property type="match status" value="1"/>
</dbReference>
<dbReference type="PROSITE" id="PS51379">
    <property type="entry name" value="4FE4S_FER_2"/>
    <property type="match status" value="2"/>
</dbReference>
<evidence type="ECO:0000256" key="4">
    <source>
        <dbReference type="ARBA" id="ARBA00022737"/>
    </source>
</evidence>
<dbReference type="OrthoDB" id="9808559at2"/>
<protein>
    <submittedName>
        <fullName evidence="9">(Fe-S)-binding protein</fullName>
    </submittedName>
</protein>
<dbReference type="STRING" id="1653476.THC_0798"/>
<name>A0A0U5BWZ1_9BACT</name>
<dbReference type="EMBL" id="AP014945">
    <property type="protein sequence ID" value="BAU23189.1"/>
    <property type="molecule type" value="Genomic_DNA"/>
</dbReference>
<keyword evidence="1" id="KW-0813">Transport</keyword>